<comment type="caution">
    <text evidence="2">The sequence shown here is derived from an EMBL/GenBank/DDBJ whole genome shotgun (WGS) entry which is preliminary data.</text>
</comment>
<evidence type="ECO:0000313" key="3">
    <source>
        <dbReference type="Proteomes" id="UP001157418"/>
    </source>
</evidence>
<feature type="domain" description="C2" evidence="1">
    <location>
        <begin position="1"/>
        <end position="114"/>
    </location>
</feature>
<evidence type="ECO:0000313" key="2">
    <source>
        <dbReference type="EMBL" id="CAH1430551.1"/>
    </source>
</evidence>
<dbReference type="EMBL" id="CAKMRJ010003334">
    <property type="protein sequence ID" value="CAH1430551.1"/>
    <property type="molecule type" value="Genomic_DNA"/>
</dbReference>
<dbReference type="AlphaFoldDB" id="A0AAU9MU18"/>
<dbReference type="SMART" id="SM00239">
    <property type="entry name" value="C2"/>
    <property type="match status" value="1"/>
</dbReference>
<organism evidence="2 3">
    <name type="scientific">Lactuca virosa</name>
    <dbReference type="NCBI Taxonomy" id="75947"/>
    <lineage>
        <taxon>Eukaryota</taxon>
        <taxon>Viridiplantae</taxon>
        <taxon>Streptophyta</taxon>
        <taxon>Embryophyta</taxon>
        <taxon>Tracheophyta</taxon>
        <taxon>Spermatophyta</taxon>
        <taxon>Magnoliopsida</taxon>
        <taxon>eudicotyledons</taxon>
        <taxon>Gunneridae</taxon>
        <taxon>Pentapetalae</taxon>
        <taxon>asterids</taxon>
        <taxon>campanulids</taxon>
        <taxon>Asterales</taxon>
        <taxon>Asteraceae</taxon>
        <taxon>Cichorioideae</taxon>
        <taxon>Cichorieae</taxon>
        <taxon>Lactucinae</taxon>
        <taxon>Lactuca</taxon>
    </lineage>
</organism>
<dbReference type="Proteomes" id="UP001157418">
    <property type="component" value="Unassembled WGS sequence"/>
</dbReference>
<dbReference type="Pfam" id="PF00168">
    <property type="entry name" value="C2"/>
    <property type="match status" value="1"/>
</dbReference>
<dbReference type="Gene3D" id="2.60.40.150">
    <property type="entry name" value="C2 domain"/>
    <property type="match status" value="1"/>
</dbReference>
<dbReference type="InterPro" id="IPR035892">
    <property type="entry name" value="C2_domain_sf"/>
</dbReference>
<dbReference type="PANTHER" id="PTHR32246">
    <property type="entry name" value="INGRESSION PROTEIN FIC1"/>
    <property type="match status" value="1"/>
</dbReference>
<accession>A0AAU9MU18</accession>
<dbReference type="PANTHER" id="PTHR32246:SF68">
    <property type="entry name" value="OS01G0853800 PROTEIN"/>
    <property type="match status" value="1"/>
</dbReference>
<protein>
    <recommendedName>
        <fullName evidence="1">C2 domain-containing protein</fullName>
    </recommendedName>
</protein>
<reference evidence="2 3" key="1">
    <citation type="submission" date="2022-01" db="EMBL/GenBank/DDBJ databases">
        <authorList>
            <person name="Xiong W."/>
            <person name="Schranz E."/>
        </authorList>
    </citation>
    <scope>NUCLEOTIDE SEQUENCE [LARGE SCALE GENOMIC DNA]</scope>
</reference>
<dbReference type="SUPFAM" id="SSF49562">
    <property type="entry name" value="C2 domain (Calcium/lipid-binding domain, CaLB)"/>
    <property type="match status" value="1"/>
</dbReference>
<evidence type="ECO:0000259" key="1">
    <source>
        <dbReference type="PROSITE" id="PS50004"/>
    </source>
</evidence>
<dbReference type="InterPro" id="IPR000008">
    <property type="entry name" value="C2_dom"/>
</dbReference>
<name>A0AAU9MU18_9ASTR</name>
<gene>
    <name evidence="2" type="ORF">LVIROSA_LOCUS17315</name>
</gene>
<sequence>MGGSAPELEITIISAKHLKNVNWRNGDLRPYATFWFNYNYDKPRNTTKVDNSNSTKPVWDEHFVIGLPFPPYSTFLKLEIRHNAQPLHLRKHLVGTLLFKLKDLPDPENSNLIRKFDLTRPSGRPNGKIHLKLCFP</sequence>
<keyword evidence="3" id="KW-1185">Reference proteome</keyword>
<dbReference type="PROSITE" id="PS50004">
    <property type="entry name" value="C2"/>
    <property type="match status" value="1"/>
</dbReference>
<proteinExistence type="predicted"/>